<dbReference type="Proteomes" id="UP001139493">
    <property type="component" value="Unassembled WGS sequence"/>
</dbReference>
<comment type="caution">
    <text evidence="2">The sequence shown here is derived from an EMBL/GenBank/DDBJ whole genome shotgun (WGS) entry which is preliminary data.</text>
</comment>
<feature type="domain" description="Peptidase S1" evidence="1">
    <location>
        <begin position="1"/>
        <end position="157"/>
    </location>
</feature>
<gene>
    <name evidence="2" type="ORF">APR03_003458</name>
</gene>
<protein>
    <submittedName>
        <fullName evidence="2">FG-GAP repeat-containing protein</fullName>
    </submittedName>
</protein>
<dbReference type="InterPro" id="IPR001254">
    <property type="entry name" value="Trypsin_dom"/>
</dbReference>
<reference evidence="2" key="1">
    <citation type="submission" date="2022-06" db="EMBL/GenBank/DDBJ databases">
        <title>Genomic Encyclopedia of Archaeal and Bacterial Type Strains, Phase II (KMG-II): from individual species to whole genera.</title>
        <authorList>
            <person name="Goeker M."/>
        </authorList>
    </citation>
    <scope>NUCLEOTIDE SEQUENCE</scope>
    <source>
        <strain evidence="2">DSM 26652</strain>
    </source>
</reference>
<dbReference type="Pfam" id="PF00089">
    <property type="entry name" value="Trypsin"/>
    <property type="match status" value="1"/>
</dbReference>
<dbReference type="Gene3D" id="2.40.10.10">
    <property type="entry name" value="Trypsin-like serine proteases"/>
    <property type="match status" value="1"/>
</dbReference>
<dbReference type="EMBL" id="JAMTCS010000011">
    <property type="protein sequence ID" value="MCP2266093.1"/>
    <property type="molecule type" value="Genomic_DNA"/>
</dbReference>
<name>A0A9X2G5J6_9MICO</name>
<dbReference type="PANTHER" id="PTHR36220">
    <property type="entry name" value="UNNAMED PRODUCT"/>
    <property type="match status" value="1"/>
</dbReference>
<dbReference type="PANTHER" id="PTHR36220:SF1">
    <property type="entry name" value="GAMMA TUBULIN COMPLEX COMPONENT C-TERMINAL DOMAIN-CONTAINING PROTEIN"/>
    <property type="match status" value="1"/>
</dbReference>
<evidence type="ECO:0000259" key="1">
    <source>
        <dbReference type="PROSITE" id="PS50240"/>
    </source>
</evidence>
<dbReference type="SUPFAM" id="SSF50494">
    <property type="entry name" value="Trypsin-like serine proteases"/>
    <property type="match status" value="1"/>
</dbReference>
<dbReference type="InterPro" id="IPR028994">
    <property type="entry name" value="Integrin_alpha_N"/>
</dbReference>
<dbReference type="SUPFAM" id="SSF69318">
    <property type="entry name" value="Integrin alpha N-terminal domain"/>
    <property type="match status" value="1"/>
</dbReference>
<dbReference type="InterPro" id="IPR043504">
    <property type="entry name" value="Peptidase_S1_PA_chymotrypsin"/>
</dbReference>
<organism evidence="2 3">
    <name type="scientific">Promicromonospora thailandica</name>
    <dbReference type="NCBI Taxonomy" id="765201"/>
    <lineage>
        <taxon>Bacteria</taxon>
        <taxon>Bacillati</taxon>
        <taxon>Actinomycetota</taxon>
        <taxon>Actinomycetes</taxon>
        <taxon>Micrococcales</taxon>
        <taxon>Promicromonosporaceae</taxon>
        <taxon>Promicromonospora</taxon>
    </lineage>
</organism>
<dbReference type="InterPro" id="IPR009003">
    <property type="entry name" value="Peptidase_S1_PA"/>
</dbReference>
<evidence type="ECO:0000313" key="3">
    <source>
        <dbReference type="Proteomes" id="UP001139493"/>
    </source>
</evidence>
<keyword evidence="3" id="KW-1185">Reference proteome</keyword>
<evidence type="ECO:0000313" key="2">
    <source>
        <dbReference type="EMBL" id="MCP2266093.1"/>
    </source>
</evidence>
<accession>A0A9X2G5J6</accession>
<dbReference type="PROSITE" id="PS50240">
    <property type="entry name" value="TRYPSIN_DOM"/>
    <property type="match status" value="1"/>
</dbReference>
<dbReference type="GO" id="GO:0006508">
    <property type="term" value="P:proteolysis"/>
    <property type="evidence" value="ECO:0007669"/>
    <property type="project" value="InterPro"/>
</dbReference>
<dbReference type="Gene3D" id="2.130.10.130">
    <property type="entry name" value="Integrin alpha, N-terminal"/>
    <property type="match status" value="2"/>
</dbReference>
<dbReference type="GO" id="GO:0004252">
    <property type="term" value="F:serine-type endopeptidase activity"/>
    <property type="evidence" value="ECO:0007669"/>
    <property type="project" value="InterPro"/>
</dbReference>
<dbReference type="PROSITE" id="PS51470">
    <property type="entry name" value="FG_GAP"/>
    <property type="match status" value="1"/>
</dbReference>
<dbReference type="SMART" id="SM00191">
    <property type="entry name" value="Int_alpha"/>
    <property type="match status" value="3"/>
</dbReference>
<dbReference type="InterPro" id="IPR013519">
    <property type="entry name" value="Int_alpha_beta-p"/>
</dbReference>
<sequence>MGRADLTTAAGQVRAVIEVVPHDDRDLLMAKLATPVKNIGPATIAASSAPASESVVVPGYGRTADEWSPLLRHAGRFTTGTVGDSDLMLTGGDGSAICAGDAGGPVLADGAAGSELVGVVSRSWQGGCFGADPAEDRTDAVAARVDDIRSWVVGTANRDGWVDFDCDGVRDVAIGDPGATVGGMAEAGHVRVTYGGTGQTVTITQNSDGVSDDAEANDRFGYTLATFERNADGCTDLAIGTPYENAGRGIVHVVYGSPEGLLRGPAGATFQQGTGTGALAQATDVSGDQVGWALAAGRMQDGTAYLAIGAPGKNVGTTEAGVNAGVVYYVRGFESSTVITQSQPEVFGASEAYDAFGYAVAADARHLVIGAPGESLNSGASNTGFVHIVNHPAQVGGGFTEVAAFAQDSTRISGEALDDDRFGAAVDVVRSSPSGALADADSIVAIGVPGKDVGTASQALPAAEGRVVTLRVGAAGDWNQLHEYHQDVPGVDSDAARNERFGTSVALQALSERPGSAPEVVLAVGVPGDVVPTGAGGSDQASGSIAVFSAQDEPAAFQRSVYFPSALLPGSTAAGNTGLGSVVAATDEYLYIGLPRGQFPQGRAWALPWSSVTGGPAAPLITYEPGASGALFGAAIR</sequence>
<proteinExistence type="predicted"/>
<dbReference type="AlphaFoldDB" id="A0A9X2G5J6"/>